<dbReference type="RefSeq" id="WP_013256247.1">
    <property type="nucleotide sequence ID" value="NC_014364.1"/>
</dbReference>
<dbReference type="EMBL" id="CP002116">
    <property type="protein sequence ID" value="ADK82788.1"/>
    <property type="molecule type" value="Genomic_DNA"/>
</dbReference>
<dbReference type="Gene3D" id="3.30.390.100">
    <property type="match status" value="1"/>
</dbReference>
<dbReference type="Pfam" id="PF04016">
    <property type="entry name" value="DUF364"/>
    <property type="match status" value="1"/>
</dbReference>
<evidence type="ECO:0000259" key="2">
    <source>
        <dbReference type="Pfam" id="PF13938"/>
    </source>
</evidence>
<keyword evidence="4" id="KW-1185">Reference proteome</keyword>
<accession>E1R7T3</accession>
<dbReference type="SUPFAM" id="SSF159713">
    <property type="entry name" value="Dhaf3308-like"/>
    <property type="match status" value="1"/>
</dbReference>
<dbReference type="InterPro" id="IPR007161">
    <property type="entry name" value="DUF364"/>
</dbReference>
<dbReference type="STRING" id="573413.Spirs_3702"/>
<dbReference type="Gene3D" id="3.40.50.11590">
    <property type="match status" value="1"/>
</dbReference>
<dbReference type="AlphaFoldDB" id="E1R7T3"/>
<dbReference type="Proteomes" id="UP000002318">
    <property type="component" value="Chromosome"/>
</dbReference>
<dbReference type="KEGG" id="ssm:Spirs_3702"/>
<name>E1R7T3_SEDSS</name>
<dbReference type="OrthoDB" id="5387051at2"/>
<evidence type="ECO:0000313" key="3">
    <source>
        <dbReference type="EMBL" id="ADK82788.1"/>
    </source>
</evidence>
<dbReference type="Pfam" id="PF13938">
    <property type="entry name" value="DUF4213"/>
    <property type="match status" value="1"/>
</dbReference>
<feature type="domain" description="Putative heavy-metal chelation" evidence="1">
    <location>
        <begin position="112"/>
        <end position="245"/>
    </location>
</feature>
<evidence type="ECO:0000313" key="4">
    <source>
        <dbReference type="Proteomes" id="UP000002318"/>
    </source>
</evidence>
<evidence type="ECO:0008006" key="5">
    <source>
        <dbReference type="Google" id="ProtNLM"/>
    </source>
</evidence>
<dbReference type="InterPro" id="IPR025251">
    <property type="entry name" value="DUF4213"/>
</dbReference>
<dbReference type="eggNOG" id="COG2014">
    <property type="taxonomic scope" value="Bacteria"/>
</dbReference>
<dbReference type="HOGENOM" id="CLU_076326_1_1_12"/>
<protein>
    <recommendedName>
        <fullName evidence="5">Heavy-metal chelation domain-containing protein</fullName>
    </recommendedName>
</protein>
<organism evidence="3 4">
    <name type="scientific">Sediminispirochaeta smaragdinae (strain DSM 11293 / JCM 15392 / SEBR 4228)</name>
    <name type="common">Spirochaeta smaragdinae</name>
    <dbReference type="NCBI Taxonomy" id="573413"/>
    <lineage>
        <taxon>Bacteria</taxon>
        <taxon>Pseudomonadati</taxon>
        <taxon>Spirochaetota</taxon>
        <taxon>Spirochaetia</taxon>
        <taxon>Spirochaetales</taxon>
        <taxon>Spirochaetaceae</taxon>
        <taxon>Sediminispirochaeta</taxon>
    </lineage>
</organism>
<feature type="domain" description="DUF4213" evidence="2">
    <location>
        <begin position="11"/>
        <end position="93"/>
    </location>
</feature>
<proteinExistence type="predicted"/>
<evidence type="ECO:0000259" key="1">
    <source>
        <dbReference type="Pfam" id="PF04016"/>
    </source>
</evidence>
<sequence length="258" mass="27742">MQSELYRNLIEATLERSEGRFVDTISIGLGYTAVTTSDGSCGVSFTYLDKKEGCTVVKDPMDYEGKPVSELLKLLDSEKLVERSAAIALINAVNNPASAELPEDDGTLFAKLGIAKETRCAMVGYFGPVVAQMEKAGAHLEVIDEGKEMGNAERFFRYMESEAEALILTSTSIINGSTESILERLRPGARCAMLGPTTPIMPEAFRFLPVDYLGGISVVNPEGVLAAVRHGKGTPAINRHAKKVLCQVHPPKSTTAGS</sequence>
<reference evidence="3 4" key="1">
    <citation type="journal article" date="2010" name="Stand. Genomic Sci.">
        <title>Complete genome sequence of Spirochaeta smaragdinae type strain (SEBR 4228).</title>
        <authorList>
            <person name="Mavromatis K."/>
            <person name="Yasawong M."/>
            <person name="Chertkov O."/>
            <person name="Lapidus A."/>
            <person name="Lucas S."/>
            <person name="Nolan M."/>
            <person name="Del Rio T.G."/>
            <person name="Tice H."/>
            <person name="Cheng J.F."/>
            <person name="Pitluck S."/>
            <person name="Liolios K."/>
            <person name="Ivanova N."/>
            <person name="Tapia R."/>
            <person name="Han C."/>
            <person name="Bruce D."/>
            <person name="Goodwin L."/>
            <person name="Pati A."/>
            <person name="Chen A."/>
            <person name="Palaniappan K."/>
            <person name="Land M."/>
            <person name="Hauser L."/>
            <person name="Chang Y.J."/>
            <person name="Jeffries C.D."/>
            <person name="Detter J.C."/>
            <person name="Rohde M."/>
            <person name="Brambilla E."/>
            <person name="Spring S."/>
            <person name="Goker M."/>
            <person name="Sikorski J."/>
            <person name="Woyke T."/>
            <person name="Bristow J."/>
            <person name="Eisen J.A."/>
            <person name="Markowitz V."/>
            <person name="Hugenholtz P."/>
            <person name="Klenk H.P."/>
            <person name="Kyrpides N.C."/>
        </authorList>
    </citation>
    <scope>NUCLEOTIDE SEQUENCE [LARGE SCALE GENOMIC DNA]</scope>
    <source>
        <strain evidence="4">DSM 11293 / JCM 15392 / SEBR 4228</strain>
    </source>
</reference>
<gene>
    <name evidence="3" type="ordered locus">Spirs_3702</name>
</gene>